<protein>
    <submittedName>
        <fullName evidence="1">Uncharacterized protein</fullName>
    </submittedName>
</protein>
<evidence type="ECO:0000313" key="2">
    <source>
        <dbReference type="Proteomes" id="UP000658613"/>
    </source>
</evidence>
<proteinExistence type="predicted"/>
<accession>A0A931GXX9</accession>
<name>A0A931GXX9_9CORY</name>
<reference evidence="1" key="1">
    <citation type="submission" date="2020-11" db="EMBL/GenBank/DDBJ databases">
        <title>Sequencing the genomes of 1000 actinobacteria strains.</title>
        <authorList>
            <person name="Klenk H.-P."/>
        </authorList>
    </citation>
    <scope>NUCLEOTIDE SEQUENCE</scope>
    <source>
        <strain evidence="1">DSM 45632</strain>
    </source>
</reference>
<organism evidence="1 2">
    <name type="scientific">Corynebacterium aquatimens</name>
    <dbReference type="NCBI Taxonomy" id="1190508"/>
    <lineage>
        <taxon>Bacteria</taxon>
        <taxon>Bacillati</taxon>
        <taxon>Actinomycetota</taxon>
        <taxon>Actinomycetes</taxon>
        <taxon>Mycobacteriales</taxon>
        <taxon>Corynebacteriaceae</taxon>
        <taxon>Corynebacterium</taxon>
    </lineage>
</organism>
<keyword evidence="2" id="KW-1185">Reference proteome</keyword>
<dbReference type="AlphaFoldDB" id="A0A931GXX9"/>
<comment type="caution">
    <text evidence="1">The sequence shown here is derived from an EMBL/GenBank/DDBJ whole genome shotgun (WGS) entry which is preliminary data.</text>
</comment>
<evidence type="ECO:0000313" key="1">
    <source>
        <dbReference type="EMBL" id="MBG6122759.1"/>
    </source>
</evidence>
<gene>
    <name evidence="1" type="ORF">IW254_001728</name>
</gene>
<sequence>MKHKSEFALKIFPAQQHQKNVTDDLPVVLNGQEKSVSVTLELRLSHPLGQLCGVILASEGLVV</sequence>
<dbReference type="EMBL" id="JADOUE010000001">
    <property type="protein sequence ID" value="MBG6122759.1"/>
    <property type="molecule type" value="Genomic_DNA"/>
</dbReference>
<dbReference type="Proteomes" id="UP000658613">
    <property type="component" value="Unassembled WGS sequence"/>
</dbReference>